<dbReference type="InterPro" id="IPR014099">
    <property type="entry name" value="Spore_coat_GerQ"/>
</dbReference>
<feature type="compositionally biased region" description="Low complexity" evidence="1">
    <location>
        <begin position="74"/>
        <end position="131"/>
    </location>
</feature>
<dbReference type="EMBL" id="JBHUMZ010000004">
    <property type="protein sequence ID" value="MFD2637362.1"/>
    <property type="molecule type" value="Genomic_DNA"/>
</dbReference>
<dbReference type="Pfam" id="PF09671">
    <property type="entry name" value="Spore_GerQ"/>
    <property type="match status" value="1"/>
</dbReference>
<accession>A0ABW5Q711</accession>
<dbReference type="NCBIfam" id="TIGR02728">
    <property type="entry name" value="spore_gerQ"/>
    <property type="match status" value="1"/>
</dbReference>
<protein>
    <submittedName>
        <fullName evidence="2">Spore coat protein GerQ</fullName>
    </submittedName>
</protein>
<keyword evidence="2" id="KW-0946">Virion</keyword>
<dbReference type="RefSeq" id="WP_377326757.1">
    <property type="nucleotide sequence ID" value="NZ_JBHUMZ010000004.1"/>
</dbReference>
<evidence type="ECO:0000256" key="1">
    <source>
        <dbReference type="SAM" id="MobiDB-lite"/>
    </source>
</evidence>
<keyword evidence="2" id="KW-0167">Capsid protein</keyword>
<sequence length="222" mass="23952">MDQSKGKGGKLPDKKSFNDPKNLMGGQGKWPGKNPKWSGGSGKKLSLPGKGQMGNKLQGMGGGPSKGQNPNKFGMGQSQGQMPGMVQGMQQGQTMQGMPGMGGQQMMPGMGQMMQNGGMQGGPMMQNGGQGPVQVPIGGGPIGRERSYIENILRLNRGKEARVYMTFEGQDTQDVFTGTIEEAGRDHIVLADSDSGKWYLLLMIYLDYVEFNEEIEYQYPFG</sequence>
<gene>
    <name evidence="2" type="primary">gerQ</name>
    <name evidence="2" type="ORF">ACFSW4_00490</name>
</gene>
<dbReference type="Proteomes" id="UP001597452">
    <property type="component" value="Unassembled WGS sequence"/>
</dbReference>
<name>A0ABW5Q711_9BACI</name>
<evidence type="ECO:0000313" key="3">
    <source>
        <dbReference type="Proteomes" id="UP001597452"/>
    </source>
</evidence>
<evidence type="ECO:0000313" key="2">
    <source>
        <dbReference type="EMBL" id="MFD2637362.1"/>
    </source>
</evidence>
<feature type="region of interest" description="Disordered" evidence="1">
    <location>
        <begin position="1"/>
        <end position="131"/>
    </location>
</feature>
<comment type="caution">
    <text evidence="2">The sequence shown here is derived from an EMBL/GenBank/DDBJ whole genome shotgun (WGS) entry which is preliminary data.</text>
</comment>
<organism evidence="2 3">
    <name type="scientific">Piscibacillus salipiscarius</name>
    <dbReference type="NCBI Taxonomy" id="299480"/>
    <lineage>
        <taxon>Bacteria</taxon>
        <taxon>Bacillati</taxon>
        <taxon>Bacillota</taxon>
        <taxon>Bacilli</taxon>
        <taxon>Bacillales</taxon>
        <taxon>Bacillaceae</taxon>
        <taxon>Piscibacillus</taxon>
    </lineage>
</organism>
<feature type="compositionally biased region" description="Low complexity" evidence="1">
    <location>
        <begin position="35"/>
        <end position="50"/>
    </location>
</feature>
<reference evidence="3" key="1">
    <citation type="journal article" date="2019" name="Int. J. Syst. Evol. Microbiol.">
        <title>The Global Catalogue of Microorganisms (GCM) 10K type strain sequencing project: providing services to taxonomists for standard genome sequencing and annotation.</title>
        <authorList>
            <consortium name="The Broad Institute Genomics Platform"/>
            <consortium name="The Broad Institute Genome Sequencing Center for Infectious Disease"/>
            <person name="Wu L."/>
            <person name="Ma J."/>
        </authorList>
    </citation>
    <scope>NUCLEOTIDE SEQUENCE [LARGE SCALE GENOMIC DNA]</scope>
    <source>
        <strain evidence="3">TISTR 1571</strain>
    </source>
</reference>
<proteinExistence type="predicted"/>
<keyword evidence="3" id="KW-1185">Reference proteome</keyword>